<gene>
    <name evidence="3" type="primary">LOC110788192</name>
</gene>
<evidence type="ECO:0000256" key="1">
    <source>
        <dbReference type="ARBA" id="ARBA00006974"/>
    </source>
</evidence>
<name>A0A9R0JVE0_SPIOL</name>
<dbReference type="RefSeq" id="XP_021848516.1">
    <property type="nucleotide sequence ID" value="XM_021992824.2"/>
</dbReference>
<dbReference type="KEGG" id="soe:110788192"/>
<dbReference type="InterPro" id="IPR003676">
    <property type="entry name" value="SAUR_fam"/>
</dbReference>
<keyword evidence="2" id="KW-1185">Reference proteome</keyword>
<dbReference type="AlphaFoldDB" id="A0A9R0JVE0"/>
<dbReference type="GeneID" id="110788192"/>
<reference evidence="2" key="1">
    <citation type="journal article" date="2021" name="Nat. Commun.">
        <title>Genomic analyses provide insights into spinach domestication and the genetic basis of agronomic traits.</title>
        <authorList>
            <person name="Cai X."/>
            <person name="Sun X."/>
            <person name="Xu C."/>
            <person name="Sun H."/>
            <person name="Wang X."/>
            <person name="Ge C."/>
            <person name="Zhang Z."/>
            <person name="Wang Q."/>
            <person name="Fei Z."/>
            <person name="Jiao C."/>
            <person name="Wang Q."/>
        </authorList>
    </citation>
    <scope>NUCLEOTIDE SEQUENCE [LARGE SCALE GENOMIC DNA]</scope>
    <source>
        <strain evidence="2">cv. Varoflay</strain>
    </source>
</reference>
<evidence type="ECO:0000313" key="3">
    <source>
        <dbReference type="RefSeq" id="XP_021848516.1"/>
    </source>
</evidence>
<sequence length="193" mass="22136">MKTKQSHVEMICLRVGAIKLDHSPKLSQSTTPKSLIAFLSSSKNLSPLVPYLNSETHKMISTKKLIKMARKWQRLAAASRRRISWSRSVADKGHFVVYTSDKRRFMIPLIYLKSEIFTELFRMAEEEFGVESSGPIMLPCDSSFMEYVISMIQRHVTEDMEKALIMSLATCRYSSLSNGLQEQPNQQLFICSF</sequence>
<evidence type="ECO:0000313" key="2">
    <source>
        <dbReference type="Proteomes" id="UP000813463"/>
    </source>
</evidence>
<accession>A0A9R0JVE0</accession>
<proteinExistence type="inferred from homology"/>
<dbReference type="Proteomes" id="UP000813463">
    <property type="component" value="Chromosome 4"/>
</dbReference>
<comment type="similarity">
    <text evidence="1">Belongs to the ARG7 family.</text>
</comment>
<reference evidence="3" key="2">
    <citation type="submission" date="2025-08" db="UniProtKB">
        <authorList>
            <consortium name="RefSeq"/>
        </authorList>
    </citation>
    <scope>IDENTIFICATION</scope>
    <source>
        <tissue evidence="3">Leaf</tissue>
    </source>
</reference>
<protein>
    <submittedName>
        <fullName evidence="3">Auxin-responsive protein SAUR64-like</fullName>
    </submittedName>
</protein>
<dbReference type="OrthoDB" id="1936278at2759"/>
<dbReference type="PANTHER" id="PTHR31175">
    <property type="entry name" value="AUXIN-RESPONSIVE FAMILY PROTEIN"/>
    <property type="match status" value="1"/>
</dbReference>
<dbReference type="GO" id="GO:0009733">
    <property type="term" value="P:response to auxin"/>
    <property type="evidence" value="ECO:0007669"/>
    <property type="project" value="InterPro"/>
</dbReference>
<dbReference type="PANTHER" id="PTHR31175:SF82">
    <property type="entry name" value="AUXIN-RESPONSIVE PROTEIN SAUR65"/>
    <property type="match status" value="1"/>
</dbReference>
<organism evidence="2 3">
    <name type="scientific">Spinacia oleracea</name>
    <name type="common">Spinach</name>
    <dbReference type="NCBI Taxonomy" id="3562"/>
    <lineage>
        <taxon>Eukaryota</taxon>
        <taxon>Viridiplantae</taxon>
        <taxon>Streptophyta</taxon>
        <taxon>Embryophyta</taxon>
        <taxon>Tracheophyta</taxon>
        <taxon>Spermatophyta</taxon>
        <taxon>Magnoliopsida</taxon>
        <taxon>eudicotyledons</taxon>
        <taxon>Gunneridae</taxon>
        <taxon>Pentapetalae</taxon>
        <taxon>Caryophyllales</taxon>
        <taxon>Chenopodiaceae</taxon>
        <taxon>Chenopodioideae</taxon>
        <taxon>Anserineae</taxon>
        <taxon>Spinacia</taxon>
    </lineage>
</organism>
<dbReference type="Pfam" id="PF02519">
    <property type="entry name" value="Auxin_inducible"/>
    <property type="match status" value="1"/>
</dbReference>